<dbReference type="InterPro" id="IPR003473">
    <property type="entry name" value="NadA"/>
</dbReference>
<keyword evidence="4" id="KW-0004">4Fe-4S</keyword>
<protein>
    <recommendedName>
        <fullName evidence="3">quinolinate synthase</fullName>
        <ecNumber evidence="3">2.5.1.72</ecNumber>
    </recommendedName>
</protein>
<dbReference type="GO" id="GO:0008987">
    <property type="term" value="F:quinolinate synthetase A activity"/>
    <property type="evidence" value="ECO:0007669"/>
    <property type="project" value="InterPro"/>
</dbReference>
<evidence type="ECO:0000256" key="7">
    <source>
        <dbReference type="ARBA" id="ARBA00022679"/>
    </source>
</evidence>
<evidence type="ECO:0000256" key="5">
    <source>
        <dbReference type="ARBA" id="ARBA00022490"/>
    </source>
</evidence>
<reference evidence="11" key="1">
    <citation type="journal article" date="2015" name="Proc. Natl. Acad. Sci. U.S.A.">
        <title>Networks of energetic and metabolic interactions define dynamics in microbial communities.</title>
        <authorList>
            <person name="Embree M."/>
            <person name="Liu J.K."/>
            <person name="Al-Bassam M.M."/>
            <person name="Zengler K."/>
        </authorList>
    </citation>
    <scope>NUCLEOTIDE SEQUENCE</scope>
</reference>
<keyword evidence="8" id="KW-0479">Metal-binding</keyword>
<dbReference type="Pfam" id="PF02445">
    <property type="entry name" value="NadA"/>
    <property type="match status" value="1"/>
</dbReference>
<dbReference type="UniPathway" id="UPA00253">
    <property type="reaction ID" value="UER00327"/>
</dbReference>
<evidence type="ECO:0000313" key="11">
    <source>
        <dbReference type="EMBL" id="KUG04993.1"/>
    </source>
</evidence>
<evidence type="ECO:0000256" key="2">
    <source>
        <dbReference type="ARBA" id="ARBA00005065"/>
    </source>
</evidence>
<gene>
    <name evidence="11" type="ORF">ASZ90_017602</name>
</gene>
<keyword evidence="6" id="KW-0662">Pyridine nucleotide biosynthesis</keyword>
<evidence type="ECO:0000256" key="8">
    <source>
        <dbReference type="ARBA" id="ARBA00022723"/>
    </source>
</evidence>
<evidence type="ECO:0000256" key="10">
    <source>
        <dbReference type="ARBA" id="ARBA00023014"/>
    </source>
</evidence>
<proteinExistence type="inferred from homology"/>
<evidence type="ECO:0000256" key="3">
    <source>
        <dbReference type="ARBA" id="ARBA00012669"/>
    </source>
</evidence>
<dbReference type="EMBL" id="LNQE01001832">
    <property type="protein sequence ID" value="KUG04993.1"/>
    <property type="molecule type" value="Genomic_DNA"/>
</dbReference>
<keyword evidence="7 11" id="KW-0808">Transferase</keyword>
<comment type="cofactor">
    <cofactor evidence="1">
        <name>[4Fe-4S] cluster</name>
        <dbReference type="ChEBI" id="CHEBI:49883"/>
    </cofactor>
</comment>
<evidence type="ECO:0000256" key="4">
    <source>
        <dbReference type="ARBA" id="ARBA00022485"/>
    </source>
</evidence>
<dbReference type="Gene3D" id="3.40.50.10800">
    <property type="entry name" value="NadA-like"/>
    <property type="match status" value="3"/>
</dbReference>
<dbReference type="PANTHER" id="PTHR30573">
    <property type="entry name" value="QUINOLINATE SYNTHETASE A"/>
    <property type="match status" value="1"/>
</dbReference>
<dbReference type="NCBIfam" id="NF006878">
    <property type="entry name" value="PRK09375.1-2"/>
    <property type="match status" value="1"/>
</dbReference>
<dbReference type="AlphaFoldDB" id="A0A0W8E9D7"/>
<dbReference type="GO" id="GO:0046872">
    <property type="term" value="F:metal ion binding"/>
    <property type="evidence" value="ECO:0007669"/>
    <property type="project" value="UniProtKB-KW"/>
</dbReference>
<dbReference type="GO" id="GO:0051539">
    <property type="term" value="F:4 iron, 4 sulfur cluster binding"/>
    <property type="evidence" value="ECO:0007669"/>
    <property type="project" value="UniProtKB-KW"/>
</dbReference>
<name>A0A0W8E9D7_9ZZZZ</name>
<dbReference type="SUPFAM" id="SSF142754">
    <property type="entry name" value="NadA-like"/>
    <property type="match status" value="1"/>
</dbReference>
<sequence>MLKENLGKYIAARKQELKAVIMAHYYQSAEIQDIADFVGDSLQLARQAGESSAEVIICCGVKFMAESAKILSPDKLVILPYPDAGCPMADMATASELRKKKEQYPDAVVVSYVNTSAEVKAESDICCTSSNAIEVVRSIPEGKEIIFVPDKNLGQYIQTQTGRKMIMWGGYCPVHDRLTADDISQLKKLHPQAVTVVHPECRPEVTGIADAVRSTAGLLAYIKGSQAQEFILGTEAGFVHTIKKHCPDKQVYLAYNDFICPDMKFITLENLALSLETMENQIEVEPQVSSKARKALDRMLRIS</sequence>
<organism evidence="11">
    <name type="scientific">hydrocarbon metagenome</name>
    <dbReference type="NCBI Taxonomy" id="938273"/>
    <lineage>
        <taxon>unclassified sequences</taxon>
        <taxon>metagenomes</taxon>
        <taxon>ecological metagenomes</taxon>
    </lineage>
</organism>
<dbReference type="GO" id="GO:0034628">
    <property type="term" value="P:'de novo' NAD+ biosynthetic process from L-aspartate"/>
    <property type="evidence" value="ECO:0007669"/>
    <property type="project" value="TreeGrafter"/>
</dbReference>
<keyword evidence="5" id="KW-0963">Cytoplasm</keyword>
<dbReference type="FunFam" id="3.40.50.10800:FF:000003">
    <property type="entry name" value="Quinolinate synthase A"/>
    <property type="match status" value="1"/>
</dbReference>
<evidence type="ECO:0000256" key="6">
    <source>
        <dbReference type="ARBA" id="ARBA00022642"/>
    </source>
</evidence>
<dbReference type="EC" id="2.5.1.72" evidence="3"/>
<evidence type="ECO:0000256" key="1">
    <source>
        <dbReference type="ARBA" id="ARBA00001966"/>
    </source>
</evidence>
<evidence type="ECO:0000256" key="9">
    <source>
        <dbReference type="ARBA" id="ARBA00023004"/>
    </source>
</evidence>
<dbReference type="HAMAP" id="MF_00568">
    <property type="entry name" value="NadA_type2"/>
    <property type="match status" value="1"/>
</dbReference>
<dbReference type="PANTHER" id="PTHR30573:SF0">
    <property type="entry name" value="QUINOLINATE SYNTHASE, CHLOROPLASTIC"/>
    <property type="match status" value="1"/>
</dbReference>
<dbReference type="NCBIfam" id="TIGR00550">
    <property type="entry name" value="nadA"/>
    <property type="match status" value="1"/>
</dbReference>
<keyword evidence="9" id="KW-0408">Iron</keyword>
<dbReference type="InterPro" id="IPR036094">
    <property type="entry name" value="NadA_sf"/>
</dbReference>
<comment type="pathway">
    <text evidence="2">Cofactor biosynthesis; NAD(+) biosynthesis; quinolinate from iminoaspartate: step 1/1.</text>
</comment>
<dbReference type="InterPro" id="IPR023066">
    <property type="entry name" value="Quinolinate_synth_type2"/>
</dbReference>
<keyword evidence="10" id="KW-0411">Iron-sulfur</keyword>
<accession>A0A0W8E9D7</accession>
<comment type="caution">
    <text evidence="11">The sequence shown here is derived from an EMBL/GenBank/DDBJ whole genome shotgun (WGS) entry which is preliminary data.</text>
</comment>